<evidence type="ECO:0000256" key="7">
    <source>
        <dbReference type="ARBA" id="ARBA00023242"/>
    </source>
</evidence>
<evidence type="ECO:0000256" key="6">
    <source>
        <dbReference type="ARBA" id="ARBA00023163"/>
    </source>
</evidence>
<comment type="similarity">
    <text evidence="2">Belongs to the HEXIM family.</text>
</comment>
<dbReference type="Pfam" id="PF15313">
    <property type="entry name" value="HEXIM"/>
    <property type="match status" value="1"/>
</dbReference>
<dbReference type="AlphaFoldDB" id="A0A6F9DF78"/>
<keyword evidence="7" id="KW-0539">Nucleus</keyword>
<dbReference type="Gene3D" id="6.10.250.2910">
    <property type="match status" value="1"/>
</dbReference>
<keyword evidence="4" id="KW-0805">Transcription regulation</keyword>
<keyword evidence="5 8" id="KW-0175">Coiled coil</keyword>
<protein>
    <submittedName>
        <fullName evidence="10">Protein HEXIM</fullName>
    </submittedName>
</protein>
<keyword evidence="6" id="KW-0804">Transcription</keyword>
<proteinExistence type="evidence at transcript level"/>
<reference evidence="10" key="1">
    <citation type="submission" date="2020-04" db="EMBL/GenBank/DDBJ databases">
        <authorList>
            <person name="Neveu A P."/>
        </authorList>
    </citation>
    <scope>NUCLEOTIDE SEQUENCE</scope>
    <source>
        <tissue evidence="10">Whole embryo</tissue>
    </source>
</reference>
<organism evidence="10">
    <name type="scientific">Phallusia mammillata</name>
    <dbReference type="NCBI Taxonomy" id="59560"/>
    <lineage>
        <taxon>Eukaryota</taxon>
        <taxon>Metazoa</taxon>
        <taxon>Chordata</taxon>
        <taxon>Tunicata</taxon>
        <taxon>Ascidiacea</taxon>
        <taxon>Phlebobranchia</taxon>
        <taxon>Ascidiidae</taxon>
        <taxon>Phallusia</taxon>
    </lineage>
</organism>
<comment type="subcellular location">
    <subcellularLocation>
        <location evidence="1">Nucleus</location>
    </subcellularLocation>
</comment>
<dbReference type="EMBL" id="LR785741">
    <property type="protein sequence ID" value="CAB3252669.1"/>
    <property type="molecule type" value="mRNA"/>
</dbReference>
<keyword evidence="3" id="KW-0678">Repressor</keyword>
<dbReference type="GO" id="GO:0005634">
    <property type="term" value="C:nucleus"/>
    <property type="evidence" value="ECO:0007669"/>
    <property type="project" value="UniProtKB-SubCell"/>
</dbReference>
<evidence type="ECO:0000256" key="8">
    <source>
        <dbReference type="SAM" id="Coils"/>
    </source>
</evidence>
<feature type="compositionally biased region" description="Low complexity" evidence="9">
    <location>
        <begin position="105"/>
        <end position="116"/>
    </location>
</feature>
<evidence type="ECO:0000256" key="1">
    <source>
        <dbReference type="ARBA" id="ARBA00004123"/>
    </source>
</evidence>
<evidence type="ECO:0000313" key="10">
    <source>
        <dbReference type="EMBL" id="CAB3252669.1"/>
    </source>
</evidence>
<dbReference type="GO" id="GO:0017069">
    <property type="term" value="F:snRNA binding"/>
    <property type="evidence" value="ECO:0007669"/>
    <property type="project" value="InterPro"/>
</dbReference>
<evidence type="ECO:0000256" key="4">
    <source>
        <dbReference type="ARBA" id="ARBA00023015"/>
    </source>
</evidence>
<evidence type="ECO:0000256" key="9">
    <source>
        <dbReference type="SAM" id="MobiDB-lite"/>
    </source>
</evidence>
<evidence type="ECO:0000256" key="2">
    <source>
        <dbReference type="ARBA" id="ARBA00008409"/>
    </source>
</evidence>
<feature type="region of interest" description="Disordered" evidence="9">
    <location>
        <begin position="37"/>
        <end position="67"/>
    </location>
</feature>
<dbReference type="InterPro" id="IPR024872">
    <property type="entry name" value="HEXIM"/>
</dbReference>
<dbReference type="GO" id="GO:0004861">
    <property type="term" value="F:cyclin-dependent protein serine/threonine kinase inhibitor activity"/>
    <property type="evidence" value="ECO:0007669"/>
    <property type="project" value="InterPro"/>
</dbReference>
<gene>
    <name evidence="10" type="primary">Hexim1</name>
</gene>
<feature type="region of interest" description="Disordered" evidence="9">
    <location>
        <begin position="98"/>
        <end position="126"/>
    </location>
</feature>
<evidence type="ECO:0000256" key="3">
    <source>
        <dbReference type="ARBA" id="ARBA00022491"/>
    </source>
</evidence>
<dbReference type="GO" id="GO:0000122">
    <property type="term" value="P:negative regulation of transcription by RNA polymerase II"/>
    <property type="evidence" value="ECO:0007669"/>
    <property type="project" value="InterPro"/>
</dbReference>
<name>A0A6F9DF78_9ASCI</name>
<evidence type="ECO:0000256" key="5">
    <source>
        <dbReference type="ARBA" id="ARBA00023054"/>
    </source>
</evidence>
<dbReference type="GO" id="GO:0005737">
    <property type="term" value="C:cytoplasm"/>
    <property type="evidence" value="ECO:0007669"/>
    <property type="project" value="InterPro"/>
</dbReference>
<sequence>MMSVALPAQPVVDTDIISTEIESVDSSFEIKNVEVDHKRTERKRRRNRRTRRGRTAPYSAKNFLGRPKINAPANTTQFLFEDKELGLNILFDSDNECSEPSLSLNTSSEGSNQQNEESTESMGTPIYDGFSMNEDVDRFHEEQFDRMYNDVRAEMLRQQPVDVLSTRCMELETAIHNMEFLIHKETDRKHQIEEMVYLTRRNAELEAENQFLRQAEEKTKVDTDFVQEPSVSTTC</sequence>
<feature type="compositionally biased region" description="Basic residues" evidence="9">
    <location>
        <begin position="40"/>
        <end position="54"/>
    </location>
</feature>
<feature type="coiled-coil region" evidence="8">
    <location>
        <begin position="195"/>
        <end position="222"/>
    </location>
</feature>
<accession>A0A6F9DF78</accession>